<dbReference type="EMBL" id="FNYE01000050">
    <property type="protein sequence ID" value="SEK11025.1"/>
    <property type="molecule type" value="Genomic_DNA"/>
</dbReference>
<reference evidence="2" key="1">
    <citation type="submission" date="2016-10" db="EMBL/GenBank/DDBJ databases">
        <authorList>
            <person name="Varghese N."/>
            <person name="Submissions S."/>
        </authorList>
    </citation>
    <scope>NUCLEOTIDE SEQUENCE [LARGE SCALE GENOMIC DNA]</scope>
    <source>
        <strain evidence="2">LMG 26031</strain>
    </source>
</reference>
<dbReference type="STRING" id="667676.SAMN05192539_105021"/>
<accession>A0A1H7EK14</accession>
<evidence type="ECO:0000313" key="1">
    <source>
        <dbReference type="EMBL" id="SEK11025.1"/>
    </source>
</evidence>
<dbReference type="Proteomes" id="UP000198866">
    <property type="component" value="Unassembled WGS sequence"/>
</dbReference>
<keyword evidence="2" id="KW-1185">Reference proteome</keyword>
<protein>
    <submittedName>
        <fullName evidence="1">Uncharacterized protein</fullName>
    </submittedName>
</protein>
<evidence type="ECO:0000313" key="2">
    <source>
        <dbReference type="Proteomes" id="UP000198866"/>
    </source>
</evidence>
<gene>
    <name evidence="1" type="ORF">SAMN05192539_105021</name>
</gene>
<proteinExistence type="predicted"/>
<sequence length="53" mass="6050">MIAGGVFSRAPRRMGIACVLTGPPVRTNMMRHRFPFLTDANSHEHFFHYFLTG</sequence>
<name>A0A1H7EK14_9BURK</name>
<dbReference type="AlphaFoldDB" id="A0A1H7EK14"/>
<organism evidence="1 2">
    <name type="scientific">Paraburkholderia diazotrophica</name>
    <dbReference type="NCBI Taxonomy" id="667676"/>
    <lineage>
        <taxon>Bacteria</taxon>
        <taxon>Pseudomonadati</taxon>
        <taxon>Pseudomonadota</taxon>
        <taxon>Betaproteobacteria</taxon>
        <taxon>Burkholderiales</taxon>
        <taxon>Burkholderiaceae</taxon>
        <taxon>Paraburkholderia</taxon>
    </lineage>
</organism>